<dbReference type="InterPro" id="IPR035979">
    <property type="entry name" value="RBD_domain_sf"/>
</dbReference>
<feature type="compositionally biased region" description="Basic residues" evidence="7">
    <location>
        <begin position="155"/>
        <end position="164"/>
    </location>
</feature>
<dbReference type="GO" id="GO:0003723">
    <property type="term" value="F:RNA binding"/>
    <property type="evidence" value="ECO:0007669"/>
    <property type="project" value="UniProtKB-UniRule"/>
</dbReference>
<dbReference type="PROSITE" id="PS50102">
    <property type="entry name" value="RRM"/>
    <property type="match status" value="1"/>
</dbReference>
<dbReference type="CDD" id="cd12365">
    <property type="entry name" value="RRM_RNPS1"/>
    <property type="match status" value="1"/>
</dbReference>
<evidence type="ECO:0000259" key="8">
    <source>
        <dbReference type="PROSITE" id="PS50102"/>
    </source>
</evidence>
<keyword evidence="10" id="KW-1185">Reference proteome</keyword>
<dbReference type="PANTHER" id="PTHR15481:SF0">
    <property type="entry name" value="LD23870P-RELATED"/>
    <property type="match status" value="1"/>
</dbReference>
<evidence type="ECO:0000256" key="2">
    <source>
        <dbReference type="ARBA" id="ARBA00022664"/>
    </source>
</evidence>
<organism evidence="9 10">
    <name type="scientific">Bemisia tabaci</name>
    <name type="common">Sweetpotato whitefly</name>
    <name type="synonym">Aleurodes tabaci</name>
    <dbReference type="NCBI Taxonomy" id="7038"/>
    <lineage>
        <taxon>Eukaryota</taxon>
        <taxon>Metazoa</taxon>
        <taxon>Ecdysozoa</taxon>
        <taxon>Arthropoda</taxon>
        <taxon>Hexapoda</taxon>
        <taxon>Insecta</taxon>
        <taxon>Pterygota</taxon>
        <taxon>Neoptera</taxon>
        <taxon>Paraneoptera</taxon>
        <taxon>Hemiptera</taxon>
        <taxon>Sternorrhyncha</taxon>
        <taxon>Aleyrodoidea</taxon>
        <taxon>Aleyrodidae</taxon>
        <taxon>Aleyrodinae</taxon>
        <taxon>Bemisia</taxon>
    </lineage>
</organism>
<keyword evidence="4" id="KW-0508">mRNA splicing</keyword>
<dbReference type="AlphaFoldDB" id="A0A9P0F5N4"/>
<feature type="compositionally biased region" description="Basic residues" evidence="7">
    <location>
        <begin position="274"/>
        <end position="292"/>
    </location>
</feature>
<evidence type="ECO:0000256" key="7">
    <source>
        <dbReference type="SAM" id="MobiDB-lite"/>
    </source>
</evidence>
<dbReference type="GO" id="GO:0061574">
    <property type="term" value="C:ASAP complex"/>
    <property type="evidence" value="ECO:0007669"/>
    <property type="project" value="TreeGrafter"/>
</dbReference>
<dbReference type="Gene3D" id="3.30.70.330">
    <property type="match status" value="1"/>
</dbReference>
<name>A0A9P0F5N4_BEMTA</name>
<protein>
    <recommendedName>
        <fullName evidence="8">RRM domain-containing protein</fullName>
    </recommendedName>
</protein>
<feature type="domain" description="RRM" evidence="8">
    <location>
        <begin position="169"/>
        <end position="248"/>
    </location>
</feature>
<evidence type="ECO:0000256" key="1">
    <source>
        <dbReference type="ARBA" id="ARBA00004123"/>
    </source>
</evidence>
<comment type="subcellular location">
    <subcellularLocation>
        <location evidence="1">Nucleus</location>
    </subcellularLocation>
</comment>
<keyword evidence="2" id="KW-0507">mRNA processing</keyword>
<feature type="compositionally biased region" description="Low complexity" evidence="7">
    <location>
        <begin position="34"/>
        <end position="84"/>
    </location>
</feature>
<evidence type="ECO:0000256" key="3">
    <source>
        <dbReference type="ARBA" id="ARBA00022884"/>
    </source>
</evidence>
<dbReference type="SMART" id="SM00360">
    <property type="entry name" value="RRM"/>
    <property type="match status" value="1"/>
</dbReference>
<dbReference type="SUPFAM" id="SSF54928">
    <property type="entry name" value="RNA-binding domain, RBD"/>
    <property type="match status" value="1"/>
</dbReference>
<dbReference type="GO" id="GO:0005654">
    <property type="term" value="C:nucleoplasm"/>
    <property type="evidence" value="ECO:0007669"/>
    <property type="project" value="TreeGrafter"/>
</dbReference>
<keyword evidence="3 6" id="KW-0694">RNA-binding</keyword>
<accession>A0A9P0F5N4</accession>
<dbReference type="InterPro" id="IPR012677">
    <property type="entry name" value="Nucleotide-bd_a/b_plait_sf"/>
</dbReference>
<sequence length="323" mass="36769">MSSSHDDTSDKENKEKKNEDPGERTRKRTDSRSSRSSGSSGRSSSSGSDSSSGSSSSGSSSRSDSRSSRSSSSSSSVAADASSSTKKQETRKRSVSRSPRRSASIRQSRSPGKRNVNPNRRSPSRSPDRRYRKDNLKKGRSGRNDAESDRPRSVSPKRRRKRTPSPKPPRVYVSKLTRNVHKEHVNEIFSNYGQIKILEMPMFRQYNGFCNKGFAYVEFETLESANKALRMDGGQIDGQEVAVELADFTHQATDIRRLRTPPPQRNDFFPRGGRGWRRGPRFFPRGRMRSPPRRWSPIRQPRRRSRSPIRHRQYSRSSSDDSR</sequence>
<evidence type="ECO:0000313" key="9">
    <source>
        <dbReference type="EMBL" id="CAH0390742.1"/>
    </source>
</evidence>
<feature type="compositionally biased region" description="Basic and acidic residues" evidence="7">
    <location>
        <begin position="1"/>
        <end position="33"/>
    </location>
</feature>
<feature type="compositionally biased region" description="Low complexity" evidence="7">
    <location>
        <begin position="101"/>
        <end position="125"/>
    </location>
</feature>
<evidence type="ECO:0000256" key="5">
    <source>
        <dbReference type="ARBA" id="ARBA00023242"/>
    </source>
</evidence>
<dbReference type="KEGG" id="btab:109039168"/>
<dbReference type="PANTHER" id="PTHR15481">
    <property type="entry name" value="RIBONUCLEIC ACID BINDING PROTEIN S1"/>
    <property type="match status" value="1"/>
</dbReference>
<reference evidence="9" key="1">
    <citation type="submission" date="2021-12" db="EMBL/GenBank/DDBJ databases">
        <authorList>
            <person name="King R."/>
        </authorList>
    </citation>
    <scope>NUCLEOTIDE SEQUENCE</scope>
</reference>
<dbReference type="GO" id="GO:0005737">
    <property type="term" value="C:cytoplasm"/>
    <property type="evidence" value="ECO:0007669"/>
    <property type="project" value="TreeGrafter"/>
</dbReference>
<dbReference type="OrthoDB" id="252020at2759"/>
<dbReference type="InterPro" id="IPR034201">
    <property type="entry name" value="RNPS1_RRM"/>
</dbReference>
<keyword evidence="5" id="KW-0539">Nucleus</keyword>
<feature type="compositionally biased region" description="Basic residues" evidence="7">
    <location>
        <begin position="300"/>
        <end position="314"/>
    </location>
</feature>
<evidence type="ECO:0000313" key="10">
    <source>
        <dbReference type="Proteomes" id="UP001152759"/>
    </source>
</evidence>
<evidence type="ECO:0000256" key="4">
    <source>
        <dbReference type="ARBA" id="ARBA00023187"/>
    </source>
</evidence>
<dbReference type="Pfam" id="PF00076">
    <property type="entry name" value="RRM_1"/>
    <property type="match status" value="1"/>
</dbReference>
<feature type="region of interest" description="Disordered" evidence="7">
    <location>
        <begin position="258"/>
        <end position="323"/>
    </location>
</feature>
<dbReference type="EMBL" id="OU963866">
    <property type="protein sequence ID" value="CAH0390742.1"/>
    <property type="molecule type" value="Genomic_DNA"/>
</dbReference>
<dbReference type="Proteomes" id="UP001152759">
    <property type="component" value="Chromosome 5"/>
</dbReference>
<dbReference type="InterPro" id="IPR000504">
    <property type="entry name" value="RRM_dom"/>
</dbReference>
<evidence type="ECO:0000256" key="6">
    <source>
        <dbReference type="PROSITE-ProRule" id="PRU00176"/>
    </source>
</evidence>
<feature type="compositionally biased region" description="Basic and acidic residues" evidence="7">
    <location>
        <begin position="126"/>
        <end position="152"/>
    </location>
</feature>
<feature type="region of interest" description="Disordered" evidence="7">
    <location>
        <begin position="1"/>
        <end position="171"/>
    </location>
</feature>
<gene>
    <name evidence="9" type="ORF">BEMITA_LOCUS9438</name>
</gene>
<proteinExistence type="predicted"/>
<dbReference type="GO" id="GO:0000398">
    <property type="term" value="P:mRNA splicing, via spliceosome"/>
    <property type="evidence" value="ECO:0007669"/>
    <property type="project" value="TreeGrafter"/>
</dbReference>